<evidence type="ECO:0000256" key="1">
    <source>
        <dbReference type="SAM" id="MobiDB-lite"/>
    </source>
</evidence>
<evidence type="ECO:0000313" key="3">
    <source>
        <dbReference type="Proteomes" id="UP001180020"/>
    </source>
</evidence>
<sequence>MVRSQFVQGSETTKNVVKGIANTKTNSLTAKYGVEFYKVSIMSELLTVYKGGSLTDEKCTKLTIIPDSDKVIPLGVNRPPLEDGLYKLGERKRNKRRNKHRNKKNNNNNGGSLKMVSQNVGVMVEFGQGDRKRVQEN</sequence>
<accession>A0AAV9FAH4</accession>
<dbReference type="Proteomes" id="UP001180020">
    <property type="component" value="Unassembled WGS sequence"/>
</dbReference>
<feature type="compositionally biased region" description="Basic residues" evidence="1">
    <location>
        <begin position="92"/>
        <end position="104"/>
    </location>
</feature>
<proteinExistence type="predicted"/>
<dbReference type="AlphaFoldDB" id="A0AAV9FAH4"/>
<evidence type="ECO:0000313" key="2">
    <source>
        <dbReference type="EMBL" id="KAK1322471.1"/>
    </source>
</evidence>
<organism evidence="2 3">
    <name type="scientific">Acorus calamus</name>
    <name type="common">Sweet flag</name>
    <dbReference type="NCBI Taxonomy" id="4465"/>
    <lineage>
        <taxon>Eukaryota</taxon>
        <taxon>Viridiplantae</taxon>
        <taxon>Streptophyta</taxon>
        <taxon>Embryophyta</taxon>
        <taxon>Tracheophyta</taxon>
        <taxon>Spermatophyta</taxon>
        <taxon>Magnoliopsida</taxon>
        <taxon>Liliopsida</taxon>
        <taxon>Acoraceae</taxon>
        <taxon>Acorus</taxon>
    </lineage>
</organism>
<reference evidence="2" key="2">
    <citation type="submission" date="2023-06" db="EMBL/GenBank/DDBJ databases">
        <authorList>
            <person name="Ma L."/>
            <person name="Liu K.-W."/>
            <person name="Li Z."/>
            <person name="Hsiao Y.-Y."/>
            <person name="Qi Y."/>
            <person name="Fu T."/>
            <person name="Tang G."/>
            <person name="Zhang D."/>
            <person name="Sun W.-H."/>
            <person name="Liu D.-K."/>
            <person name="Li Y."/>
            <person name="Chen G.-Z."/>
            <person name="Liu X.-D."/>
            <person name="Liao X.-Y."/>
            <person name="Jiang Y.-T."/>
            <person name="Yu X."/>
            <person name="Hao Y."/>
            <person name="Huang J."/>
            <person name="Zhao X.-W."/>
            <person name="Ke S."/>
            <person name="Chen Y.-Y."/>
            <person name="Wu W.-L."/>
            <person name="Hsu J.-L."/>
            <person name="Lin Y.-F."/>
            <person name="Huang M.-D."/>
            <person name="Li C.-Y."/>
            <person name="Huang L."/>
            <person name="Wang Z.-W."/>
            <person name="Zhao X."/>
            <person name="Zhong W.-Y."/>
            <person name="Peng D.-H."/>
            <person name="Ahmad S."/>
            <person name="Lan S."/>
            <person name="Zhang J.-S."/>
            <person name="Tsai W.-C."/>
            <person name="Van De Peer Y."/>
            <person name="Liu Z.-J."/>
        </authorList>
    </citation>
    <scope>NUCLEOTIDE SEQUENCE</scope>
    <source>
        <strain evidence="2">CP</strain>
        <tissue evidence="2">Leaves</tissue>
    </source>
</reference>
<reference evidence="2" key="1">
    <citation type="journal article" date="2023" name="Nat. Commun.">
        <title>Diploid and tetraploid genomes of Acorus and the evolution of monocots.</title>
        <authorList>
            <person name="Ma L."/>
            <person name="Liu K.W."/>
            <person name="Li Z."/>
            <person name="Hsiao Y.Y."/>
            <person name="Qi Y."/>
            <person name="Fu T."/>
            <person name="Tang G.D."/>
            <person name="Zhang D."/>
            <person name="Sun W.H."/>
            <person name="Liu D.K."/>
            <person name="Li Y."/>
            <person name="Chen G.Z."/>
            <person name="Liu X.D."/>
            <person name="Liao X.Y."/>
            <person name="Jiang Y.T."/>
            <person name="Yu X."/>
            <person name="Hao Y."/>
            <person name="Huang J."/>
            <person name="Zhao X.W."/>
            <person name="Ke S."/>
            <person name="Chen Y.Y."/>
            <person name="Wu W.L."/>
            <person name="Hsu J.L."/>
            <person name="Lin Y.F."/>
            <person name="Huang M.D."/>
            <person name="Li C.Y."/>
            <person name="Huang L."/>
            <person name="Wang Z.W."/>
            <person name="Zhao X."/>
            <person name="Zhong W.Y."/>
            <person name="Peng D.H."/>
            <person name="Ahmad S."/>
            <person name="Lan S."/>
            <person name="Zhang J.S."/>
            <person name="Tsai W.C."/>
            <person name="Van de Peer Y."/>
            <person name="Liu Z.J."/>
        </authorList>
    </citation>
    <scope>NUCLEOTIDE SEQUENCE</scope>
    <source>
        <strain evidence="2">CP</strain>
    </source>
</reference>
<dbReference type="EMBL" id="JAUJYO010000003">
    <property type="protein sequence ID" value="KAK1322471.1"/>
    <property type="molecule type" value="Genomic_DNA"/>
</dbReference>
<protein>
    <submittedName>
        <fullName evidence="2">Uncharacterized protein</fullName>
    </submittedName>
</protein>
<name>A0AAV9FAH4_ACOCL</name>
<keyword evidence="3" id="KW-1185">Reference proteome</keyword>
<feature type="region of interest" description="Disordered" evidence="1">
    <location>
        <begin position="83"/>
        <end position="114"/>
    </location>
</feature>
<gene>
    <name evidence="2" type="ORF">QJS10_CPA03g02519</name>
</gene>
<comment type="caution">
    <text evidence="2">The sequence shown here is derived from an EMBL/GenBank/DDBJ whole genome shotgun (WGS) entry which is preliminary data.</text>
</comment>